<dbReference type="InterPro" id="IPR054828">
    <property type="entry name" value="Vit_B12_bind_prot"/>
</dbReference>
<dbReference type="InterPro" id="IPR002491">
    <property type="entry name" value="ABC_transptr_periplasmic_BD"/>
</dbReference>
<dbReference type="PANTHER" id="PTHR30535:SF34">
    <property type="entry name" value="MOLYBDATE-BINDING PROTEIN MOLA"/>
    <property type="match status" value="1"/>
</dbReference>
<evidence type="ECO:0000259" key="2">
    <source>
        <dbReference type="PROSITE" id="PS50983"/>
    </source>
</evidence>
<evidence type="ECO:0000313" key="3">
    <source>
        <dbReference type="EMBL" id="CBX26838.1"/>
    </source>
</evidence>
<accession>E1Y8E4</accession>
<dbReference type="Gene3D" id="3.40.50.1980">
    <property type="entry name" value="Nitrogenase molybdenum iron protein domain"/>
    <property type="match status" value="2"/>
</dbReference>
<dbReference type="Pfam" id="PF01497">
    <property type="entry name" value="Peripla_BP_2"/>
    <property type="match status" value="1"/>
</dbReference>
<evidence type="ECO:0000256" key="1">
    <source>
        <dbReference type="ARBA" id="ARBA00022729"/>
    </source>
</evidence>
<keyword evidence="1" id="KW-0732">Signal</keyword>
<sequence length="326" mass="36508">MVSGVRRNDGKCCFPTFYRIFTFAFLVCLFATSAWSGSRTVIDQVGRSVTVPSNPQRIVALAPSITEIVFALGQEHRLKGVTQFSDYPAEAEKIPVVGSYVNLDIEKIVALKPDLCIAIKDGNSRNTVQQLESFNIPVYAVNPKNLESVMETVVEIGKLLGVHEKAKSLVDNMYARAERVKALVLKTKSRPRVFFQIGIAPIVSVGTHTFIHELITRAGGQNLTEGPIPYPRYSREQVLAMAPEVFIITSMARGEVFEKVKADWSRWKDLPAIKNNRIYLVDSNILDRPTPRLVDGLEMLVKIIHPELFSNKSGSQFRGSRFKVRE</sequence>
<dbReference type="AlphaFoldDB" id="E1Y8E4"/>
<dbReference type="GO" id="GO:0071281">
    <property type="term" value="P:cellular response to iron ion"/>
    <property type="evidence" value="ECO:0007669"/>
    <property type="project" value="TreeGrafter"/>
</dbReference>
<name>E1Y8E4_9BACT</name>
<dbReference type="PANTHER" id="PTHR30535">
    <property type="entry name" value="VITAMIN B12-BINDING PROTEIN"/>
    <property type="match status" value="1"/>
</dbReference>
<gene>
    <name evidence="3" type="ORF">N47_A08670</name>
</gene>
<dbReference type="PROSITE" id="PS50983">
    <property type="entry name" value="FE_B12_PBP"/>
    <property type="match status" value="1"/>
</dbReference>
<dbReference type="SUPFAM" id="SSF53807">
    <property type="entry name" value="Helical backbone' metal receptor"/>
    <property type="match status" value="1"/>
</dbReference>
<feature type="domain" description="Fe/B12 periplasmic-binding" evidence="2">
    <location>
        <begin position="57"/>
        <end position="308"/>
    </location>
</feature>
<protein>
    <recommendedName>
        <fullName evidence="2">Fe/B12 periplasmic-binding domain-containing protein</fullName>
    </recommendedName>
</protein>
<reference evidence="3" key="1">
    <citation type="journal article" date="2011" name="Environ. Microbiol.">
        <title>Genomic insights into the metabolic potential of the polycyclic aromatic hydrocarbon degrading sulfate-reducing Deltaproteobacterium N47.</title>
        <authorList>
            <person name="Bergmann F."/>
            <person name="Selesi D."/>
            <person name="Weinmaier T."/>
            <person name="Tischler P."/>
            <person name="Rattei T."/>
            <person name="Meckenstock R.U."/>
        </authorList>
    </citation>
    <scope>NUCLEOTIDE SEQUENCE</scope>
</reference>
<dbReference type="EMBL" id="FR695864">
    <property type="protein sequence ID" value="CBX26838.1"/>
    <property type="molecule type" value="Genomic_DNA"/>
</dbReference>
<proteinExistence type="predicted"/>
<organism evidence="3">
    <name type="scientific">uncultured Desulfobacterium sp</name>
    <dbReference type="NCBI Taxonomy" id="201089"/>
    <lineage>
        <taxon>Bacteria</taxon>
        <taxon>Pseudomonadati</taxon>
        <taxon>Thermodesulfobacteriota</taxon>
        <taxon>Desulfobacteria</taxon>
        <taxon>Desulfobacterales</taxon>
        <taxon>Desulfobacteriaceae</taxon>
        <taxon>Desulfobacterium</taxon>
        <taxon>environmental samples</taxon>
    </lineage>
</organism>
<dbReference type="CDD" id="cd01144">
    <property type="entry name" value="BtuF"/>
    <property type="match status" value="1"/>
</dbReference>
<dbReference type="InterPro" id="IPR050902">
    <property type="entry name" value="ABC_Transporter_SBP"/>
</dbReference>
<dbReference type="NCBIfam" id="NF038402">
    <property type="entry name" value="TroA_like"/>
    <property type="match status" value="1"/>
</dbReference>